<name>A0A971M7T0_9BACT</name>
<feature type="transmembrane region" description="Helical" evidence="6">
    <location>
        <begin position="213"/>
        <end position="232"/>
    </location>
</feature>
<evidence type="ECO:0000256" key="4">
    <source>
        <dbReference type="ARBA" id="ARBA00022989"/>
    </source>
</evidence>
<feature type="transmembrane region" description="Helical" evidence="6">
    <location>
        <begin position="34"/>
        <end position="53"/>
    </location>
</feature>
<evidence type="ECO:0000259" key="7">
    <source>
        <dbReference type="Pfam" id="PF00892"/>
    </source>
</evidence>
<feature type="transmembrane region" description="Helical" evidence="6">
    <location>
        <begin position="59"/>
        <end position="80"/>
    </location>
</feature>
<reference evidence="8" key="2">
    <citation type="submission" date="2020-01" db="EMBL/GenBank/DDBJ databases">
        <authorList>
            <person name="Campanaro S."/>
        </authorList>
    </citation>
    <scope>NUCLEOTIDE SEQUENCE</scope>
    <source>
        <strain evidence="8">AS06rmzACSIP_7</strain>
    </source>
</reference>
<organism evidence="8 9">
    <name type="scientific">Syntrophorhabdus aromaticivorans</name>
    <dbReference type="NCBI Taxonomy" id="328301"/>
    <lineage>
        <taxon>Bacteria</taxon>
        <taxon>Pseudomonadati</taxon>
        <taxon>Thermodesulfobacteriota</taxon>
        <taxon>Syntrophorhabdia</taxon>
        <taxon>Syntrophorhabdales</taxon>
        <taxon>Syntrophorhabdaceae</taxon>
        <taxon>Syntrophorhabdus</taxon>
    </lineage>
</organism>
<dbReference type="Gene3D" id="1.10.3730.20">
    <property type="match status" value="2"/>
</dbReference>
<dbReference type="PANTHER" id="PTHR32322:SF2">
    <property type="entry name" value="EAMA DOMAIN-CONTAINING PROTEIN"/>
    <property type="match status" value="1"/>
</dbReference>
<dbReference type="EMBL" id="JAAYEE010000293">
    <property type="protein sequence ID" value="NLW36774.1"/>
    <property type="molecule type" value="Genomic_DNA"/>
</dbReference>
<feature type="transmembrane region" description="Helical" evidence="6">
    <location>
        <begin position="268"/>
        <end position="285"/>
    </location>
</feature>
<dbReference type="InterPro" id="IPR000620">
    <property type="entry name" value="EamA_dom"/>
</dbReference>
<dbReference type="PANTHER" id="PTHR32322">
    <property type="entry name" value="INNER MEMBRANE TRANSPORTER"/>
    <property type="match status" value="1"/>
</dbReference>
<evidence type="ECO:0000256" key="5">
    <source>
        <dbReference type="ARBA" id="ARBA00023136"/>
    </source>
</evidence>
<gene>
    <name evidence="8" type="ORF">GXY80_15055</name>
</gene>
<evidence type="ECO:0000256" key="1">
    <source>
        <dbReference type="ARBA" id="ARBA00004141"/>
    </source>
</evidence>
<feature type="domain" description="EamA" evidence="7">
    <location>
        <begin position="4"/>
        <end position="132"/>
    </location>
</feature>
<dbReference type="AlphaFoldDB" id="A0A971M7T0"/>
<proteinExistence type="inferred from homology"/>
<evidence type="ECO:0000256" key="3">
    <source>
        <dbReference type="ARBA" id="ARBA00022692"/>
    </source>
</evidence>
<feature type="transmembrane region" description="Helical" evidence="6">
    <location>
        <begin position="6"/>
        <end position="22"/>
    </location>
</feature>
<evidence type="ECO:0000313" key="9">
    <source>
        <dbReference type="Proteomes" id="UP000777265"/>
    </source>
</evidence>
<keyword evidence="5 6" id="KW-0472">Membrane</keyword>
<protein>
    <submittedName>
        <fullName evidence="8">DMT family transporter</fullName>
    </submittedName>
</protein>
<comment type="caution">
    <text evidence="8">The sequence shown here is derived from an EMBL/GenBank/DDBJ whole genome shotgun (WGS) entry which is preliminary data.</text>
</comment>
<sequence>MTNWYSYALAAFFLMGTQNFLYKVSAERGYHTGWVTFFFMATVACLSSIMWLVRREPIADFSLLIFLSFLNSLSFLVATVTHIESLKHLPAATVYSVTRLNLVIVTLFSVFFLKDQISSRQIAGVLCAIGAIPILAQGPNKGETATSRGRQGFIYLAICLFASALASISSKYAAMYVSRIAFLTLVYTMATLASAGLGNRFRTATVKSNRRGTFGLGLAIGILNFAGYLAFLKALSSGPLSLVASIVSMHFVVAIVLSIFIYRERLTLPRALGFVLTVLSIALIGF</sequence>
<dbReference type="Pfam" id="PF00892">
    <property type="entry name" value="EamA"/>
    <property type="match status" value="2"/>
</dbReference>
<evidence type="ECO:0000256" key="2">
    <source>
        <dbReference type="ARBA" id="ARBA00007362"/>
    </source>
</evidence>
<dbReference type="SUPFAM" id="SSF103481">
    <property type="entry name" value="Multidrug resistance efflux transporter EmrE"/>
    <property type="match status" value="2"/>
</dbReference>
<feature type="transmembrane region" description="Helical" evidence="6">
    <location>
        <begin position="238"/>
        <end position="261"/>
    </location>
</feature>
<reference evidence="8" key="1">
    <citation type="journal article" date="2020" name="Biotechnol. Biofuels">
        <title>New insights from the biogas microbiome by comprehensive genome-resolved metagenomics of nearly 1600 species originating from multiple anaerobic digesters.</title>
        <authorList>
            <person name="Campanaro S."/>
            <person name="Treu L."/>
            <person name="Rodriguez-R L.M."/>
            <person name="Kovalovszki A."/>
            <person name="Ziels R.M."/>
            <person name="Maus I."/>
            <person name="Zhu X."/>
            <person name="Kougias P.G."/>
            <person name="Basile A."/>
            <person name="Luo G."/>
            <person name="Schluter A."/>
            <person name="Konstantinidis K.T."/>
            <person name="Angelidaki I."/>
        </authorList>
    </citation>
    <scope>NUCLEOTIDE SEQUENCE</scope>
    <source>
        <strain evidence="8">AS06rmzACSIP_7</strain>
    </source>
</reference>
<dbReference type="GO" id="GO:0016020">
    <property type="term" value="C:membrane"/>
    <property type="evidence" value="ECO:0007669"/>
    <property type="project" value="UniProtKB-SubCell"/>
</dbReference>
<feature type="transmembrane region" description="Helical" evidence="6">
    <location>
        <begin position="92"/>
        <end position="113"/>
    </location>
</feature>
<evidence type="ECO:0000256" key="6">
    <source>
        <dbReference type="SAM" id="Phobius"/>
    </source>
</evidence>
<evidence type="ECO:0000313" key="8">
    <source>
        <dbReference type="EMBL" id="NLW36774.1"/>
    </source>
</evidence>
<keyword evidence="3 6" id="KW-0812">Transmembrane</keyword>
<feature type="transmembrane region" description="Helical" evidence="6">
    <location>
        <begin position="180"/>
        <end position="201"/>
    </location>
</feature>
<dbReference type="InterPro" id="IPR050638">
    <property type="entry name" value="AA-Vitamin_Transporters"/>
</dbReference>
<feature type="transmembrane region" description="Helical" evidence="6">
    <location>
        <begin position="152"/>
        <end position="174"/>
    </location>
</feature>
<keyword evidence="4 6" id="KW-1133">Transmembrane helix</keyword>
<comment type="similarity">
    <text evidence="2">Belongs to the EamA transporter family.</text>
</comment>
<comment type="subcellular location">
    <subcellularLocation>
        <location evidence="1">Membrane</location>
        <topology evidence="1">Multi-pass membrane protein</topology>
    </subcellularLocation>
</comment>
<dbReference type="Proteomes" id="UP000777265">
    <property type="component" value="Unassembled WGS sequence"/>
</dbReference>
<dbReference type="InterPro" id="IPR037185">
    <property type="entry name" value="EmrE-like"/>
</dbReference>
<accession>A0A971M7T0</accession>
<feature type="domain" description="EamA" evidence="7">
    <location>
        <begin position="152"/>
        <end position="285"/>
    </location>
</feature>